<gene>
    <name evidence="1" type="ORF">PY091_00555</name>
</gene>
<evidence type="ECO:0000313" key="2">
    <source>
        <dbReference type="Proteomes" id="UP001217083"/>
    </source>
</evidence>
<dbReference type="RefSeq" id="WP_275647816.1">
    <property type="nucleotide sequence ID" value="NZ_JARFVA010000001.1"/>
</dbReference>
<dbReference type="Proteomes" id="UP001217083">
    <property type="component" value="Unassembled WGS sequence"/>
</dbReference>
<sequence length="148" mass="17575">MHEEDLADGFISMETTIEFKTDLTEIQEKWPYVYDAIKIKKNKFTIPLLLFAAKEKETNFNFFRSVGTAKTFYASYLKPFTHNSYTSFYMSRYFSPKEVENPDSEVLLSQIKGYSEHLNLMFDFLETIRTNTELNMENYDAFQIEQED</sequence>
<name>A0ABT5XII0_9FLAO</name>
<organism evidence="1 2">
    <name type="scientific">Flagellimonas okinawensis</name>
    <dbReference type="NCBI Taxonomy" id="3031324"/>
    <lineage>
        <taxon>Bacteria</taxon>
        <taxon>Pseudomonadati</taxon>
        <taxon>Bacteroidota</taxon>
        <taxon>Flavobacteriia</taxon>
        <taxon>Flavobacteriales</taxon>
        <taxon>Flavobacteriaceae</taxon>
        <taxon>Flagellimonas</taxon>
    </lineage>
</organism>
<evidence type="ECO:0000313" key="1">
    <source>
        <dbReference type="EMBL" id="MDF0705682.1"/>
    </source>
</evidence>
<dbReference type="EMBL" id="JARFVA010000001">
    <property type="protein sequence ID" value="MDF0705682.1"/>
    <property type="molecule type" value="Genomic_DNA"/>
</dbReference>
<accession>A0ABT5XII0</accession>
<proteinExistence type="predicted"/>
<keyword evidence="2" id="KW-1185">Reference proteome</keyword>
<comment type="caution">
    <text evidence="1">The sequence shown here is derived from an EMBL/GenBank/DDBJ whole genome shotgun (WGS) entry which is preliminary data.</text>
</comment>
<reference evidence="1 2" key="1">
    <citation type="submission" date="2023-03" db="EMBL/GenBank/DDBJ databases">
        <title>Muricauda XX sp. nov. and Muricauda XXX sp. nov., two novel species isolated from Okinawa Trough.</title>
        <authorList>
            <person name="Cao W."/>
            <person name="Deng X."/>
        </authorList>
    </citation>
    <scope>NUCLEOTIDE SEQUENCE [LARGE SCALE GENOMIC DNA]</scope>
    <source>
        <strain evidence="1 2">81s02</strain>
    </source>
</reference>
<protein>
    <submittedName>
        <fullName evidence="1">Uncharacterized protein</fullName>
    </submittedName>
</protein>